<dbReference type="FunFam" id="3.30.710.10:FF:000035">
    <property type="entry name" value="Elongin C transcription elongation factor"/>
    <property type="match status" value="1"/>
</dbReference>
<sequence length="102" mass="11750">MAAQENPWVTLVSQDGHRFIFPRQAALGSEMIKTTLSSDFSETTSGRIELPEQRAEIVEKVAEYLVYKDRYKETKGEIPDFKDRIKPEIALEMLMASDYMEC</sequence>
<evidence type="ECO:0000313" key="6">
    <source>
        <dbReference type="EMBL" id="POY74160.1"/>
    </source>
</evidence>
<gene>
    <name evidence="6" type="ORF">BMF94_2734</name>
</gene>
<reference evidence="6 7" key="1">
    <citation type="journal article" date="2018" name="Front. Microbiol.">
        <title>Prospects for Fungal Bioremediation of Acidic Radioactive Waste Sites: Characterization and Genome Sequence of Rhodotorula taiwanensis MD1149.</title>
        <authorList>
            <person name="Tkavc R."/>
            <person name="Matrosova V.Y."/>
            <person name="Grichenko O.E."/>
            <person name="Gostincar C."/>
            <person name="Volpe R.P."/>
            <person name="Klimenkova P."/>
            <person name="Gaidamakova E.K."/>
            <person name="Zhou C.E."/>
            <person name="Stewart B.J."/>
            <person name="Lyman M.G."/>
            <person name="Malfatti S.A."/>
            <person name="Rubinfeld B."/>
            <person name="Courtot M."/>
            <person name="Singh J."/>
            <person name="Dalgard C.L."/>
            <person name="Hamilton T."/>
            <person name="Frey K.G."/>
            <person name="Gunde-Cimerman N."/>
            <person name="Dugan L."/>
            <person name="Daly M.J."/>
        </authorList>
    </citation>
    <scope>NUCLEOTIDE SEQUENCE [LARGE SCALE GENOMIC DNA]</scope>
    <source>
        <strain evidence="6 7">MD1149</strain>
    </source>
</reference>
<comment type="similarity">
    <text evidence="2">Belongs to the SKP1 family.</text>
</comment>
<dbReference type="InterPro" id="IPR039948">
    <property type="entry name" value="ELC1"/>
</dbReference>
<dbReference type="InterPro" id="IPR001232">
    <property type="entry name" value="SKP1-like"/>
</dbReference>
<dbReference type="GO" id="GO:0005634">
    <property type="term" value="C:nucleus"/>
    <property type="evidence" value="ECO:0007669"/>
    <property type="project" value="UniProtKB-SubCell"/>
</dbReference>
<protein>
    <recommendedName>
        <fullName evidence="3">Elongin-C</fullName>
    </recommendedName>
</protein>
<dbReference type="Pfam" id="PF03931">
    <property type="entry name" value="Skp1_POZ"/>
    <property type="match status" value="1"/>
</dbReference>
<dbReference type="GO" id="GO:0006511">
    <property type="term" value="P:ubiquitin-dependent protein catabolic process"/>
    <property type="evidence" value="ECO:0007669"/>
    <property type="project" value="InterPro"/>
</dbReference>
<proteinExistence type="inferred from homology"/>
<dbReference type="SUPFAM" id="SSF54695">
    <property type="entry name" value="POZ domain"/>
    <property type="match status" value="1"/>
</dbReference>
<accession>A0A2S5BBL4</accession>
<dbReference type="PANTHER" id="PTHR20648">
    <property type="entry name" value="ELONGIN-C"/>
    <property type="match status" value="1"/>
</dbReference>
<name>A0A2S5BBL4_9BASI</name>
<keyword evidence="4" id="KW-0539">Nucleus</keyword>
<dbReference type="AlphaFoldDB" id="A0A2S5BBL4"/>
<evidence type="ECO:0000259" key="5">
    <source>
        <dbReference type="Pfam" id="PF03931"/>
    </source>
</evidence>
<keyword evidence="7" id="KW-1185">Reference proteome</keyword>
<dbReference type="Gene3D" id="3.30.710.10">
    <property type="entry name" value="Potassium Channel Kv1.1, Chain A"/>
    <property type="match status" value="1"/>
</dbReference>
<dbReference type="SMART" id="SM00512">
    <property type="entry name" value="Skp1"/>
    <property type="match status" value="1"/>
</dbReference>
<dbReference type="Proteomes" id="UP000237144">
    <property type="component" value="Unassembled WGS sequence"/>
</dbReference>
<dbReference type="OrthoDB" id="249087at2759"/>
<comment type="caution">
    <text evidence="6">The sequence shown here is derived from an EMBL/GenBank/DDBJ whole genome shotgun (WGS) entry which is preliminary data.</text>
</comment>
<dbReference type="InterPro" id="IPR011333">
    <property type="entry name" value="SKP1/BTB/POZ_sf"/>
</dbReference>
<dbReference type="InterPro" id="IPR016073">
    <property type="entry name" value="Skp1_comp_POZ"/>
</dbReference>
<evidence type="ECO:0000256" key="4">
    <source>
        <dbReference type="ARBA" id="ARBA00023242"/>
    </source>
</evidence>
<organism evidence="6 7">
    <name type="scientific">Rhodotorula taiwanensis</name>
    <dbReference type="NCBI Taxonomy" id="741276"/>
    <lineage>
        <taxon>Eukaryota</taxon>
        <taxon>Fungi</taxon>
        <taxon>Dikarya</taxon>
        <taxon>Basidiomycota</taxon>
        <taxon>Pucciniomycotina</taxon>
        <taxon>Microbotryomycetes</taxon>
        <taxon>Sporidiobolales</taxon>
        <taxon>Sporidiobolaceae</taxon>
        <taxon>Rhodotorula</taxon>
    </lineage>
</organism>
<evidence type="ECO:0000313" key="7">
    <source>
        <dbReference type="Proteomes" id="UP000237144"/>
    </source>
</evidence>
<evidence type="ECO:0000256" key="2">
    <source>
        <dbReference type="ARBA" id="ARBA00009993"/>
    </source>
</evidence>
<dbReference type="EMBL" id="PJQD01000028">
    <property type="protein sequence ID" value="POY74160.1"/>
    <property type="molecule type" value="Genomic_DNA"/>
</dbReference>
<dbReference type="CDD" id="cd18321">
    <property type="entry name" value="BTB_POZ_EloC"/>
    <property type="match status" value="1"/>
</dbReference>
<dbReference type="STRING" id="741276.A0A2S5BBL4"/>
<evidence type="ECO:0000256" key="1">
    <source>
        <dbReference type="ARBA" id="ARBA00004123"/>
    </source>
</evidence>
<feature type="domain" description="SKP1 component POZ" evidence="5">
    <location>
        <begin position="8"/>
        <end position="67"/>
    </location>
</feature>
<evidence type="ECO:0000256" key="3">
    <source>
        <dbReference type="ARBA" id="ARBA00021347"/>
    </source>
</evidence>
<comment type="subcellular location">
    <subcellularLocation>
        <location evidence="1">Nucleus</location>
    </subcellularLocation>
</comment>